<feature type="domain" description="CARD" evidence="3">
    <location>
        <begin position="4"/>
        <end position="82"/>
    </location>
</feature>
<feature type="compositionally biased region" description="Basic residues" evidence="1">
    <location>
        <begin position="126"/>
        <end position="135"/>
    </location>
</feature>
<feature type="region of interest" description="Disordered" evidence="1">
    <location>
        <begin position="105"/>
        <end position="136"/>
    </location>
</feature>
<evidence type="ECO:0000259" key="3">
    <source>
        <dbReference type="PROSITE" id="PS50209"/>
    </source>
</evidence>
<comment type="caution">
    <text evidence="4">The sequence shown here is derived from an EMBL/GenBank/DDBJ whole genome shotgun (WGS) entry which is preliminary data.</text>
</comment>
<dbReference type="Pfam" id="PF00619">
    <property type="entry name" value="CARD"/>
    <property type="match status" value="1"/>
</dbReference>
<dbReference type="PROSITE" id="PS50017">
    <property type="entry name" value="DEATH_DOMAIN"/>
    <property type="match status" value="1"/>
</dbReference>
<dbReference type="AlphaFoldDB" id="A0AA88RZG2"/>
<dbReference type="Proteomes" id="UP001187315">
    <property type="component" value="Unassembled WGS sequence"/>
</dbReference>
<reference evidence="4" key="1">
    <citation type="submission" date="2023-08" db="EMBL/GenBank/DDBJ databases">
        <title>Pelteobagrus vachellii genome.</title>
        <authorList>
            <person name="Liu H."/>
        </authorList>
    </citation>
    <scope>NUCLEOTIDE SEQUENCE</scope>
    <source>
        <strain evidence="4">PRFRI_2022a</strain>
        <tissue evidence="4">Muscle</tissue>
    </source>
</reference>
<feature type="compositionally biased region" description="Basic and acidic residues" evidence="1">
    <location>
        <begin position="114"/>
        <end position="124"/>
    </location>
</feature>
<dbReference type="PROSITE" id="PS50209">
    <property type="entry name" value="CARD"/>
    <property type="match status" value="1"/>
</dbReference>
<organism evidence="4 5">
    <name type="scientific">Tachysurus vachellii</name>
    <name type="common">Darkbarbel catfish</name>
    <name type="synonym">Pelteobagrus vachellii</name>
    <dbReference type="NCBI Taxonomy" id="175792"/>
    <lineage>
        <taxon>Eukaryota</taxon>
        <taxon>Metazoa</taxon>
        <taxon>Chordata</taxon>
        <taxon>Craniata</taxon>
        <taxon>Vertebrata</taxon>
        <taxon>Euteleostomi</taxon>
        <taxon>Actinopterygii</taxon>
        <taxon>Neopterygii</taxon>
        <taxon>Teleostei</taxon>
        <taxon>Ostariophysi</taxon>
        <taxon>Siluriformes</taxon>
        <taxon>Bagridae</taxon>
        <taxon>Tachysurus</taxon>
    </lineage>
</organism>
<dbReference type="InterPro" id="IPR001315">
    <property type="entry name" value="CARD"/>
</dbReference>
<name>A0AA88RZG2_TACVA</name>
<keyword evidence="5" id="KW-1185">Reference proteome</keyword>
<evidence type="ECO:0000313" key="4">
    <source>
        <dbReference type="EMBL" id="KAK2824999.1"/>
    </source>
</evidence>
<dbReference type="InterPro" id="IPR000488">
    <property type="entry name" value="Death_dom"/>
</dbReference>
<dbReference type="SMART" id="SM00005">
    <property type="entry name" value="DEATH"/>
    <property type="match status" value="1"/>
</dbReference>
<sequence length="223" mass="26310">MDGEPADGARLLQKFKLQLIDALCGDPDFLLQHCHSSRLLTQMQYDNLKNTAMPWDKARDILDCMMKKDRKRVEKFLSILKDKEIQEAFPKLEFLRKVPLRKSITTGRKRKKSKEKEPEEDVPRNHTCKKSKKRDRTVTEKQLMKVARYIGANWKEVGRVALEIPSIRLEQIVEENPHNLKEQVFCMLRLWSMRERHNASATRLHELLRQEEIGSIDFLLEDS</sequence>
<gene>
    <name evidence="4" type="ORF">Q7C36_018926</name>
</gene>
<protein>
    <recommendedName>
        <fullName evidence="6">FADD</fullName>
    </recommendedName>
</protein>
<dbReference type="GO" id="GO:0007165">
    <property type="term" value="P:signal transduction"/>
    <property type="evidence" value="ECO:0007669"/>
    <property type="project" value="InterPro"/>
</dbReference>
<dbReference type="SUPFAM" id="SSF47986">
    <property type="entry name" value="DEATH domain"/>
    <property type="match status" value="2"/>
</dbReference>
<proteinExistence type="predicted"/>
<dbReference type="InterPro" id="IPR011029">
    <property type="entry name" value="DEATH-like_dom_sf"/>
</dbReference>
<evidence type="ECO:0000313" key="5">
    <source>
        <dbReference type="Proteomes" id="UP001187315"/>
    </source>
</evidence>
<accession>A0AA88RZG2</accession>
<dbReference type="CDD" id="cd01670">
    <property type="entry name" value="Death"/>
    <property type="match status" value="1"/>
</dbReference>
<evidence type="ECO:0000256" key="1">
    <source>
        <dbReference type="SAM" id="MobiDB-lite"/>
    </source>
</evidence>
<dbReference type="EMBL" id="JAVHJS010000020">
    <property type="protein sequence ID" value="KAK2824999.1"/>
    <property type="molecule type" value="Genomic_DNA"/>
</dbReference>
<dbReference type="Gene3D" id="1.10.533.10">
    <property type="entry name" value="Death Domain, Fas"/>
    <property type="match status" value="2"/>
</dbReference>
<evidence type="ECO:0000259" key="2">
    <source>
        <dbReference type="PROSITE" id="PS50017"/>
    </source>
</evidence>
<dbReference type="GO" id="GO:0042981">
    <property type="term" value="P:regulation of apoptotic process"/>
    <property type="evidence" value="ECO:0007669"/>
    <property type="project" value="InterPro"/>
</dbReference>
<dbReference type="Pfam" id="PF00531">
    <property type="entry name" value="Death"/>
    <property type="match status" value="1"/>
</dbReference>
<evidence type="ECO:0008006" key="6">
    <source>
        <dbReference type="Google" id="ProtNLM"/>
    </source>
</evidence>
<feature type="domain" description="Death" evidence="2">
    <location>
        <begin position="139"/>
        <end position="223"/>
    </location>
</feature>
<dbReference type="CDD" id="cd01671">
    <property type="entry name" value="CARD"/>
    <property type="match status" value="1"/>
</dbReference>